<protein>
    <submittedName>
        <fullName evidence="1">Uncharacterized protein</fullName>
    </submittedName>
</protein>
<name>A0ACC3SIR8_9PEZI</name>
<comment type="caution">
    <text evidence="1">The sequence shown here is derived from an EMBL/GenBank/DDBJ whole genome shotgun (WGS) entry which is preliminary data.</text>
</comment>
<dbReference type="Proteomes" id="UP001320706">
    <property type="component" value="Unassembled WGS sequence"/>
</dbReference>
<proteinExistence type="predicted"/>
<dbReference type="EMBL" id="JAMKPW020000009">
    <property type="protein sequence ID" value="KAK8215193.1"/>
    <property type="molecule type" value="Genomic_DNA"/>
</dbReference>
<keyword evidence="2" id="KW-1185">Reference proteome</keyword>
<accession>A0ACC3SIR8</accession>
<sequence>MSSNPAYGIPEAFRTTTIATPEHSERAAYNMDNTIQGRDQAQESQQIQGPQGSNHDTNLMSSSLPADDGMRALRQKMQEIQRLAVSTEEKAARMHMLMSEDYRTRNPGKLPPVTTPSPVASDARPTPQSTEAPSMPHSAHEYNLTPSDLEPSHCPEGTYTTDPDDSTSPPALGCAHYKRNVKIQCADCHLWVPCRFCHDSSPDLPFPHQLNRQATAHMLCMLCKTPQPAGETCINCQEDMAYYYCPKCKLWDDDSTKRIYHCEDCGICRRGEGLGKDYVHCRRCNVCISISTSESHPCIERATECDCPLCLEYLFSSPAPVVSLLCGHYMHASCYRDLMGVTYRCPVCSRSAVNMELQWRKLDDEIRAQPMPEEELVEVASTTAASITPPSNTTTPPTDTPDPAAAPHPAVEQQQPQQPQRRRLPKQVFVNCNDCGGRGWTAFHWLGLKCPVCDGYNTNQAAPIGGDTPNTRPLVGTSRQRQHDFTGIEVLQGLPRRRSDSATQHSVDGEGQGADVQGEGNGTEEGNGNEGDERADSAYLSHASASRPTTPTFPSSHSHGHYATHLTPSRLPLRPTPGRSYFLRAEAEGAENAAAASSHGPTAYGYGIPVPVLDTARFSPYDIIQRVQRSLSPMRMYLEEYGRRPSFSWSKDDSTAADAADADAADKELGEEKLRADGDARAGDAGAAAGAGKGVGDERVEFWGQDGHFLSGESADEDDGDDEEWEDESSEDEDEEEGDAEEEQDDMELLGHR</sequence>
<organism evidence="1 2">
    <name type="scientific">Zalaria obscura</name>
    <dbReference type="NCBI Taxonomy" id="2024903"/>
    <lineage>
        <taxon>Eukaryota</taxon>
        <taxon>Fungi</taxon>
        <taxon>Dikarya</taxon>
        <taxon>Ascomycota</taxon>
        <taxon>Pezizomycotina</taxon>
        <taxon>Dothideomycetes</taxon>
        <taxon>Dothideomycetidae</taxon>
        <taxon>Dothideales</taxon>
        <taxon>Zalariaceae</taxon>
        <taxon>Zalaria</taxon>
    </lineage>
</organism>
<reference evidence="1" key="1">
    <citation type="submission" date="2024-02" db="EMBL/GenBank/DDBJ databases">
        <title>Metagenome Assembled Genome of Zalaria obscura JY119.</title>
        <authorList>
            <person name="Vighnesh L."/>
            <person name="Jagadeeshwari U."/>
            <person name="Venkata Ramana C."/>
            <person name="Sasikala C."/>
        </authorList>
    </citation>
    <scope>NUCLEOTIDE SEQUENCE</scope>
    <source>
        <strain evidence="1">JY119</strain>
    </source>
</reference>
<evidence type="ECO:0000313" key="1">
    <source>
        <dbReference type="EMBL" id="KAK8215193.1"/>
    </source>
</evidence>
<gene>
    <name evidence="1" type="ORF">M8818_002204</name>
</gene>
<evidence type="ECO:0000313" key="2">
    <source>
        <dbReference type="Proteomes" id="UP001320706"/>
    </source>
</evidence>